<accession>A0A1E3PKU8</accession>
<dbReference type="OrthoDB" id="301434at2759"/>
<dbReference type="STRING" id="857566.A0A1E3PKU8"/>
<keyword evidence="11" id="KW-1185">Reference proteome</keyword>
<evidence type="ECO:0000256" key="6">
    <source>
        <dbReference type="ARBA" id="ARBA00023136"/>
    </source>
</evidence>
<evidence type="ECO:0000256" key="8">
    <source>
        <dbReference type="SAM" id="Phobius"/>
    </source>
</evidence>
<keyword evidence="5 8" id="KW-1133">Transmembrane helix</keyword>
<feature type="transmembrane region" description="Helical" evidence="8">
    <location>
        <begin position="135"/>
        <end position="157"/>
    </location>
</feature>
<dbReference type="EMBL" id="KV454409">
    <property type="protein sequence ID" value="ODQ66053.1"/>
    <property type="molecule type" value="Genomic_DNA"/>
</dbReference>
<dbReference type="Pfam" id="PF01569">
    <property type="entry name" value="PAP2"/>
    <property type="match status" value="1"/>
</dbReference>
<evidence type="ECO:0000256" key="1">
    <source>
        <dbReference type="ARBA" id="ARBA00004477"/>
    </source>
</evidence>
<gene>
    <name evidence="10" type="ORF">NADFUDRAFT_24089</name>
</gene>
<evidence type="ECO:0000256" key="2">
    <source>
        <dbReference type="ARBA" id="ARBA00022692"/>
    </source>
</evidence>
<proteinExistence type="inferred from homology"/>
<keyword evidence="4" id="KW-0256">Endoplasmic reticulum</keyword>
<evidence type="ECO:0000313" key="11">
    <source>
        <dbReference type="Proteomes" id="UP000095009"/>
    </source>
</evidence>
<comment type="subcellular location">
    <subcellularLocation>
        <location evidence="1">Endoplasmic reticulum membrane</location>
        <topology evidence="1">Multi-pass membrane protein</topology>
    </subcellularLocation>
</comment>
<feature type="transmembrane region" description="Helical" evidence="8">
    <location>
        <begin position="464"/>
        <end position="485"/>
    </location>
</feature>
<evidence type="ECO:0000256" key="4">
    <source>
        <dbReference type="ARBA" id="ARBA00022824"/>
    </source>
</evidence>
<dbReference type="AlphaFoldDB" id="A0A1E3PKU8"/>
<feature type="transmembrane region" description="Helical" evidence="8">
    <location>
        <begin position="61"/>
        <end position="83"/>
    </location>
</feature>
<feature type="domain" description="Phosphatidic acid phosphatase type 2/haloperoxidase" evidence="9">
    <location>
        <begin position="91"/>
        <end position="212"/>
    </location>
</feature>
<dbReference type="InterPro" id="IPR036938">
    <property type="entry name" value="PAP2/HPO_sf"/>
</dbReference>
<protein>
    <recommendedName>
        <fullName evidence="9">Phosphatidic acid phosphatase type 2/haloperoxidase domain-containing protein</fullName>
    </recommendedName>
</protein>
<reference evidence="10 11" key="1">
    <citation type="journal article" date="2016" name="Proc. Natl. Acad. Sci. U.S.A.">
        <title>Comparative genomics of biotechnologically important yeasts.</title>
        <authorList>
            <person name="Riley R."/>
            <person name="Haridas S."/>
            <person name="Wolfe K.H."/>
            <person name="Lopes M.R."/>
            <person name="Hittinger C.T."/>
            <person name="Goeker M."/>
            <person name="Salamov A.A."/>
            <person name="Wisecaver J.H."/>
            <person name="Long T.M."/>
            <person name="Calvey C.H."/>
            <person name="Aerts A.L."/>
            <person name="Barry K.W."/>
            <person name="Choi C."/>
            <person name="Clum A."/>
            <person name="Coughlan A.Y."/>
            <person name="Deshpande S."/>
            <person name="Douglass A.P."/>
            <person name="Hanson S.J."/>
            <person name="Klenk H.-P."/>
            <person name="LaButti K.M."/>
            <person name="Lapidus A."/>
            <person name="Lindquist E.A."/>
            <person name="Lipzen A.M."/>
            <person name="Meier-Kolthoff J.P."/>
            <person name="Ohm R.A."/>
            <person name="Otillar R.P."/>
            <person name="Pangilinan J.L."/>
            <person name="Peng Y."/>
            <person name="Rokas A."/>
            <person name="Rosa C.A."/>
            <person name="Scheuner C."/>
            <person name="Sibirny A.A."/>
            <person name="Slot J.C."/>
            <person name="Stielow J.B."/>
            <person name="Sun H."/>
            <person name="Kurtzman C.P."/>
            <person name="Blackwell M."/>
            <person name="Grigoriev I.V."/>
            <person name="Jeffries T.W."/>
        </authorList>
    </citation>
    <scope>NUCLEOTIDE SEQUENCE [LARGE SCALE GENOMIC DNA]</scope>
    <source>
        <strain evidence="10 11">DSM 6958</strain>
    </source>
</reference>
<name>A0A1E3PKU8_9ASCO</name>
<organism evidence="10 11">
    <name type="scientific">Nadsonia fulvescens var. elongata DSM 6958</name>
    <dbReference type="NCBI Taxonomy" id="857566"/>
    <lineage>
        <taxon>Eukaryota</taxon>
        <taxon>Fungi</taxon>
        <taxon>Dikarya</taxon>
        <taxon>Ascomycota</taxon>
        <taxon>Saccharomycotina</taxon>
        <taxon>Dipodascomycetes</taxon>
        <taxon>Dipodascales</taxon>
        <taxon>Dipodascales incertae sedis</taxon>
        <taxon>Nadsonia</taxon>
    </lineage>
</organism>
<dbReference type="PANTHER" id="PTHR14969:SF28">
    <property type="entry name" value="DIHYDROSPHINGOSINE 1-PHOSPHATE PHOSPHATASE LCB3-RELATED"/>
    <property type="match status" value="1"/>
</dbReference>
<feature type="transmembrane region" description="Helical" evidence="8">
    <location>
        <begin position="302"/>
        <end position="319"/>
    </location>
</feature>
<dbReference type="Gene3D" id="1.20.144.10">
    <property type="entry name" value="Phosphatidic acid phosphatase type 2/haloperoxidase"/>
    <property type="match status" value="1"/>
</dbReference>
<evidence type="ECO:0000259" key="9">
    <source>
        <dbReference type="SMART" id="SM00014"/>
    </source>
</evidence>
<dbReference type="CDD" id="cd03388">
    <property type="entry name" value="PAP2_SPPase1"/>
    <property type="match status" value="1"/>
</dbReference>
<feature type="transmembrane region" description="Helical" evidence="8">
    <location>
        <begin position="193"/>
        <end position="213"/>
    </location>
</feature>
<dbReference type="GO" id="GO:0006629">
    <property type="term" value="P:lipid metabolic process"/>
    <property type="evidence" value="ECO:0007669"/>
    <property type="project" value="UniProtKB-ARBA"/>
</dbReference>
<sequence length="491" mass="55100">MASYSKDDPGSDAGNKSLNHYADKLPPFRFKLRQALLPLIREETIYLAAFQRKCRCTFLDIYFAMTANLGTHTFFVIMLPIQFWFGKSDIGRDLIFVLAFGVYLSGALKDGLCLPRPLSPPLHRITMSGSAALEYGFPSTHTTNAISVALVFLQRLFEVKSQYSFASFILYQSLIYLYVLSIMIGRIYCGMHGFLDVGVGFILGVVIWYFRYLTGAIYDSFVTSGSYYAFISIPIVLVLVKIHPEPADNCPCYDDAVAFMGVVMGADIGSLFSARSSLSTNCMIPLPGTIAYDFDQIGLTKSILRIVVGIVFIFVWRAIMKPTMHGMLPPFFRGLEKIGLLMPRKYFTPASEYGDIPNNLPDSTLVEPREIPNIINKIGKHARRDSVGPQSTADVYESIGYREYAKERDSRKNSLSNGPNTRKAFTFATDDYNTNESEKPSLSQEKNNIQTPRVRYDVEVITKLIVYTGIAWIAIYACGPIFYYTGLGVYH</sequence>
<evidence type="ECO:0000256" key="7">
    <source>
        <dbReference type="ARBA" id="ARBA00038324"/>
    </source>
</evidence>
<feature type="transmembrane region" description="Helical" evidence="8">
    <location>
        <begin position="225"/>
        <end position="244"/>
    </location>
</feature>
<evidence type="ECO:0000256" key="3">
    <source>
        <dbReference type="ARBA" id="ARBA00022801"/>
    </source>
</evidence>
<keyword evidence="2 8" id="KW-0812">Transmembrane</keyword>
<dbReference type="PANTHER" id="PTHR14969">
    <property type="entry name" value="SPHINGOSINE-1-PHOSPHATE PHOSPHOHYDROLASE"/>
    <property type="match status" value="1"/>
</dbReference>
<comment type="similarity">
    <text evidence="7">Belongs to the type 2 lipid phosphate phosphatase family.</text>
</comment>
<keyword evidence="6 8" id="KW-0472">Membrane</keyword>
<dbReference type="GO" id="GO:0042392">
    <property type="term" value="F:sphingosine-1-phosphate phosphatase activity"/>
    <property type="evidence" value="ECO:0007669"/>
    <property type="project" value="TreeGrafter"/>
</dbReference>
<evidence type="ECO:0000256" key="5">
    <source>
        <dbReference type="ARBA" id="ARBA00022989"/>
    </source>
</evidence>
<dbReference type="InterPro" id="IPR000326">
    <property type="entry name" value="PAP2/HPO"/>
</dbReference>
<dbReference type="SMART" id="SM00014">
    <property type="entry name" value="acidPPc"/>
    <property type="match status" value="1"/>
</dbReference>
<dbReference type="GO" id="GO:0005789">
    <property type="term" value="C:endoplasmic reticulum membrane"/>
    <property type="evidence" value="ECO:0007669"/>
    <property type="project" value="UniProtKB-SubCell"/>
</dbReference>
<keyword evidence="3" id="KW-0378">Hydrolase</keyword>
<dbReference type="SUPFAM" id="SSF48317">
    <property type="entry name" value="Acid phosphatase/Vanadium-dependent haloperoxidase"/>
    <property type="match status" value="1"/>
</dbReference>
<evidence type="ECO:0000313" key="10">
    <source>
        <dbReference type="EMBL" id="ODQ66053.1"/>
    </source>
</evidence>
<dbReference type="Proteomes" id="UP000095009">
    <property type="component" value="Unassembled WGS sequence"/>
</dbReference>
<feature type="transmembrane region" description="Helical" evidence="8">
    <location>
        <begin position="163"/>
        <end position="181"/>
    </location>
</feature>